<evidence type="ECO:0000313" key="3">
    <source>
        <dbReference type="Proteomes" id="UP000246635"/>
    </source>
</evidence>
<organism evidence="2 3">
    <name type="scientific">Paenibacillus cellulosilyticus</name>
    <dbReference type="NCBI Taxonomy" id="375489"/>
    <lineage>
        <taxon>Bacteria</taxon>
        <taxon>Bacillati</taxon>
        <taxon>Bacillota</taxon>
        <taxon>Bacilli</taxon>
        <taxon>Bacillales</taxon>
        <taxon>Paenibacillaceae</taxon>
        <taxon>Paenibacillus</taxon>
    </lineage>
</organism>
<dbReference type="Proteomes" id="UP000246635">
    <property type="component" value="Unassembled WGS sequence"/>
</dbReference>
<dbReference type="SUPFAM" id="SSF49503">
    <property type="entry name" value="Cupredoxins"/>
    <property type="match status" value="1"/>
</dbReference>
<accession>A0A2V2YTT4</accession>
<dbReference type="Pfam" id="PF13473">
    <property type="entry name" value="Cupredoxin_1"/>
    <property type="match status" value="1"/>
</dbReference>
<dbReference type="OrthoDB" id="279535at2"/>
<dbReference type="InterPro" id="IPR028096">
    <property type="entry name" value="EfeO_Cupredoxin"/>
</dbReference>
<dbReference type="RefSeq" id="WP_110045128.1">
    <property type="nucleotide sequence ID" value="NZ_CP054612.1"/>
</dbReference>
<evidence type="ECO:0000259" key="1">
    <source>
        <dbReference type="Pfam" id="PF13473"/>
    </source>
</evidence>
<keyword evidence="3" id="KW-1185">Reference proteome</keyword>
<reference evidence="2 3" key="1">
    <citation type="submission" date="2018-05" db="EMBL/GenBank/DDBJ databases">
        <title>Genomic Encyclopedia of Type Strains, Phase III (KMG-III): the genomes of soil and plant-associated and newly described type strains.</title>
        <authorList>
            <person name="Whitman W."/>
        </authorList>
    </citation>
    <scope>NUCLEOTIDE SEQUENCE [LARGE SCALE GENOMIC DNA]</scope>
    <source>
        <strain evidence="2 3">CECT 5696</strain>
    </source>
</reference>
<name>A0A2V2YTT4_9BACL</name>
<dbReference type="AlphaFoldDB" id="A0A2V2YTT4"/>
<gene>
    <name evidence="2" type="ORF">DFQ01_113121</name>
</gene>
<comment type="caution">
    <text evidence="2">The sequence shown here is derived from an EMBL/GenBank/DDBJ whole genome shotgun (WGS) entry which is preliminary data.</text>
</comment>
<dbReference type="InterPro" id="IPR008972">
    <property type="entry name" value="Cupredoxin"/>
</dbReference>
<dbReference type="PROSITE" id="PS51257">
    <property type="entry name" value="PROKAR_LIPOPROTEIN"/>
    <property type="match status" value="1"/>
</dbReference>
<feature type="domain" description="EfeO-type cupredoxin-like" evidence="1">
    <location>
        <begin position="42"/>
        <end position="131"/>
    </location>
</feature>
<protein>
    <recommendedName>
        <fullName evidence="1">EfeO-type cupredoxin-like domain-containing protein</fullName>
    </recommendedName>
</protein>
<dbReference type="EMBL" id="QGTQ01000013">
    <property type="protein sequence ID" value="PWV99747.1"/>
    <property type="molecule type" value="Genomic_DNA"/>
</dbReference>
<sequence>MNKWVVTLGIVLTIALTMTGCGGGDKDTKDSTAATTSTAVSEGTGATKAITIEAKNFEFDQPEIKVNKGDTVTITLKNSQGNHGIELSGYDQEIKGDQTVTFVADKAGEFEFHCSIMCGGGHAKMTGKLIVQ</sequence>
<proteinExistence type="predicted"/>
<dbReference type="Gene3D" id="2.60.40.420">
    <property type="entry name" value="Cupredoxins - blue copper proteins"/>
    <property type="match status" value="1"/>
</dbReference>
<evidence type="ECO:0000313" key="2">
    <source>
        <dbReference type="EMBL" id="PWV99747.1"/>
    </source>
</evidence>